<name>A0A914DD79_9BILA</name>
<keyword evidence="1" id="KW-1185">Reference proteome</keyword>
<accession>A0A914DD79</accession>
<evidence type="ECO:0000313" key="1">
    <source>
        <dbReference type="Proteomes" id="UP000887540"/>
    </source>
</evidence>
<dbReference type="WBParaSite" id="ACRNAN_scaffold23760.g25135.t1">
    <property type="protein sequence ID" value="ACRNAN_scaffold23760.g25135.t1"/>
    <property type="gene ID" value="ACRNAN_scaffold23760.g25135"/>
</dbReference>
<reference evidence="2" key="1">
    <citation type="submission" date="2022-11" db="UniProtKB">
        <authorList>
            <consortium name="WormBaseParasite"/>
        </authorList>
    </citation>
    <scope>IDENTIFICATION</scope>
</reference>
<organism evidence="1 2">
    <name type="scientific">Acrobeloides nanus</name>
    <dbReference type="NCBI Taxonomy" id="290746"/>
    <lineage>
        <taxon>Eukaryota</taxon>
        <taxon>Metazoa</taxon>
        <taxon>Ecdysozoa</taxon>
        <taxon>Nematoda</taxon>
        <taxon>Chromadorea</taxon>
        <taxon>Rhabditida</taxon>
        <taxon>Tylenchina</taxon>
        <taxon>Cephalobomorpha</taxon>
        <taxon>Cephaloboidea</taxon>
        <taxon>Cephalobidae</taxon>
        <taxon>Acrobeloides</taxon>
    </lineage>
</organism>
<dbReference type="AlphaFoldDB" id="A0A914DD79"/>
<protein>
    <submittedName>
        <fullName evidence="2">Uncharacterized protein</fullName>
    </submittedName>
</protein>
<evidence type="ECO:0000313" key="2">
    <source>
        <dbReference type="WBParaSite" id="ACRNAN_scaffold23760.g25135.t1"/>
    </source>
</evidence>
<proteinExistence type="predicted"/>
<dbReference type="Proteomes" id="UP000887540">
    <property type="component" value="Unplaced"/>
</dbReference>
<sequence length="97" mass="10589">MEIGYEKFVCGRLDGVDKVWLQLDGVDKVWLQLNVVDQVWLQLNVVDKVSLELDGVDKVLANDVETIGYLVSGVEVNGVCGCFAVMKVCGVEGDGLE</sequence>